<dbReference type="EMBL" id="MN079378">
    <property type="protein sequence ID" value="QEA07805.1"/>
    <property type="molecule type" value="Genomic_DNA"/>
</dbReference>
<protein>
    <recommendedName>
        <fullName evidence="5">Type I restriction modification DNA specificity domain-containing protein</fullName>
    </recommendedName>
</protein>
<keyword evidence="4" id="KW-0175">Coiled coil</keyword>
<dbReference type="GO" id="GO:0009307">
    <property type="term" value="P:DNA restriction-modification system"/>
    <property type="evidence" value="ECO:0007669"/>
    <property type="project" value="UniProtKB-KW"/>
</dbReference>
<evidence type="ECO:0000256" key="2">
    <source>
        <dbReference type="ARBA" id="ARBA00022747"/>
    </source>
</evidence>
<dbReference type="InterPro" id="IPR044946">
    <property type="entry name" value="Restrct_endonuc_typeI_TRD_sf"/>
</dbReference>
<dbReference type="Gene3D" id="3.90.220.20">
    <property type="entry name" value="DNA methylase specificity domains"/>
    <property type="match status" value="2"/>
</dbReference>
<proteinExistence type="inferred from homology"/>
<dbReference type="SUPFAM" id="SSF116734">
    <property type="entry name" value="DNA methylase specificity domain"/>
    <property type="match status" value="2"/>
</dbReference>
<evidence type="ECO:0000256" key="3">
    <source>
        <dbReference type="ARBA" id="ARBA00023125"/>
    </source>
</evidence>
<comment type="similarity">
    <text evidence="1">Belongs to the type-I restriction system S methylase family.</text>
</comment>
<keyword evidence="2" id="KW-0680">Restriction system</keyword>
<feature type="domain" description="Type I restriction modification DNA specificity" evidence="5">
    <location>
        <begin position="234"/>
        <end position="400"/>
    </location>
</feature>
<feature type="domain" description="Type I restriction modification DNA specificity" evidence="5">
    <location>
        <begin position="104"/>
        <end position="184"/>
    </location>
</feature>
<dbReference type="AlphaFoldDB" id="A0A5B8RKM9"/>
<name>A0A5B8RKM9_9ZZZZ</name>
<dbReference type="InterPro" id="IPR052021">
    <property type="entry name" value="Type-I_RS_S_subunit"/>
</dbReference>
<evidence type="ECO:0000313" key="6">
    <source>
        <dbReference type="EMBL" id="QEA07805.1"/>
    </source>
</evidence>
<accession>A0A5B8RKM9</accession>
<dbReference type="PANTHER" id="PTHR30408:SF12">
    <property type="entry name" value="TYPE I RESTRICTION ENZYME MJAVIII SPECIFICITY SUBUNIT"/>
    <property type="match status" value="1"/>
</dbReference>
<dbReference type="CDD" id="cd17247">
    <property type="entry name" value="RMtype1_S_Eco2747I-TRD2-CR2_like"/>
    <property type="match status" value="1"/>
</dbReference>
<dbReference type="GO" id="GO:0003677">
    <property type="term" value="F:DNA binding"/>
    <property type="evidence" value="ECO:0007669"/>
    <property type="project" value="UniProtKB-KW"/>
</dbReference>
<evidence type="ECO:0000259" key="5">
    <source>
        <dbReference type="Pfam" id="PF01420"/>
    </source>
</evidence>
<reference evidence="6" key="1">
    <citation type="submission" date="2019-06" db="EMBL/GenBank/DDBJ databases">
        <authorList>
            <person name="Murdoch R.W."/>
            <person name="Fathepure B."/>
        </authorList>
    </citation>
    <scope>NUCLEOTIDE SEQUENCE</scope>
</reference>
<dbReference type="InterPro" id="IPR000055">
    <property type="entry name" value="Restrct_endonuc_typeI_TRD"/>
</dbReference>
<keyword evidence="3" id="KW-0238">DNA-binding</keyword>
<evidence type="ECO:0000256" key="1">
    <source>
        <dbReference type="ARBA" id="ARBA00010923"/>
    </source>
</evidence>
<organism evidence="6">
    <name type="scientific">uncultured organism</name>
    <dbReference type="NCBI Taxonomy" id="155900"/>
    <lineage>
        <taxon>unclassified sequences</taxon>
        <taxon>environmental samples</taxon>
    </lineage>
</organism>
<feature type="coiled-coil region" evidence="4">
    <location>
        <begin position="177"/>
        <end position="204"/>
    </location>
</feature>
<gene>
    <name evidence="6" type="ORF">KBTEX_04170</name>
</gene>
<sequence length="435" mass="47831">MSVAAFPQEALNWLGRLPAGWQVKPLKHVVRVNPEALSDSTDPDWRMTYADISSVSLGQGIVDTEEFSFEDAPSRARRLVRPGDTLVSTVRTYLRAITVVREPPENLVASTGFAVLRPSSTIDANFLGYFATSDAFVNAVVAQSVGVSYPATNASDIVRLPIAFPRIEQQQKIATFLDRKTAEIDTLIARKRRLRDRLAEKRTALITRAVTKGLDPDAPMKDSGIEWLGEIPAHWRASRVKFFAAVGNGSTPSRENADYWVGGDYPWLNSGVVNKGSATEADQFVTELALRECHLPIIDPPAILLGITGQGKTRGMTTKLEIQATINQHLVFVKPDERVIDIDYLYAIFERAYLYLRSESDGGGSTKGAITCSQVENLCVPLPPVTEQREIALALQESQAKLHGVSRKIGKAIERLEEYRSALITNAVTGQIKVA</sequence>
<evidence type="ECO:0000256" key="4">
    <source>
        <dbReference type="SAM" id="Coils"/>
    </source>
</evidence>
<dbReference type="PANTHER" id="PTHR30408">
    <property type="entry name" value="TYPE-1 RESTRICTION ENZYME ECOKI SPECIFICITY PROTEIN"/>
    <property type="match status" value="1"/>
</dbReference>
<dbReference type="Pfam" id="PF01420">
    <property type="entry name" value="Methylase_S"/>
    <property type="match status" value="2"/>
</dbReference>